<dbReference type="PIRSF" id="PIRSF006060">
    <property type="entry name" value="AA_transporter"/>
    <property type="match status" value="1"/>
</dbReference>
<dbReference type="InterPro" id="IPR002293">
    <property type="entry name" value="AA/rel_permease1"/>
</dbReference>
<dbReference type="Gene3D" id="1.20.1740.10">
    <property type="entry name" value="Amino acid/polyamine transporter I"/>
    <property type="match status" value="1"/>
</dbReference>
<evidence type="ECO:0000313" key="7">
    <source>
        <dbReference type="EMBL" id="NYE46083.1"/>
    </source>
</evidence>
<evidence type="ECO:0000256" key="6">
    <source>
        <dbReference type="SAM" id="Phobius"/>
    </source>
</evidence>
<accession>A0A852TTK6</accession>
<feature type="transmembrane region" description="Helical" evidence="6">
    <location>
        <begin position="215"/>
        <end position="235"/>
    </location>
</feature>
<name>A0A852TTK6_9ACTN</name>
<keyword evidence="4 6" id="KW-0472">Membrane</keyword>
<dbReference type="GO" id="GO:0015171">
    <property type="term" value="F:amino acid transmembrane transporter activity"/>
    <property type="evidence" value="ECO:0007669"/>
    <property type="project" value="TreeGrafter"/>
</dbReference>
<feature type="transmembrane region" description="Helical" evidence="6">
    <location>
        <begin position="284"/>
        <end position="308"/>
    </location>
</feature>
<evidence type="ECO:0000313" key="8">
    <source>
        <dbReference type="Proteomes" id="UP000589036"/>
    </source>
</evidence>
<feature type="region of interest" description="Disordered" evidence="5">
    <location>
        <begin position="1"/>
        <end position="24"/>
    </location>
</feature>
<dbReference type="RefSeq" id="WP_179642243.1">
    <property type="nucleotide sequence ID" value="NZ_BAAAYY010000024.1"/>
</dbReference>
<organism evidence="7 8">
    <name type="scientific">Spinactinospora alkalitolerans</name>
    <dbReference type="NCBI Taxonomy" id="687207"/>
    <lineage>
        <taxon>Bacteria</taxon>
        <taxon>Bacillati</taxon>
        <taxon>Actinomycetota</taxon>
        <taxon>Actinomycetes</taxon>
        <taxon>Streptosporangiales</taxon>
        <taxon>Nocardiopsidaceae</taxon>
        <taxon>Spinactinospora</taxon>
    </lineage>
</organism>
<reference evidence="7 8" key="1">
    <citation type="submission" date="2020-07" db="EMBL/GenBank/DDBJ databases">
        <title>Sequencing the genomes of 1000 actinobacteria strains.</title>
        <authorList>
            <person name="Klenk H.-P."/>
        </authorList>
    </citation>
    <scope>NUCLEOTIDE SEQUENCE [LARGE SCALE GENOMIC DNA]</scope>
    <source>
        <strain evidence="7 8">CXB654</strain>
    </source>
</reference>
<evidence type="ECO:0000256" key="4">
    <source>
        <dbReference type="ARBA" id="ARBA00023136"/>
    </source>
</evidence>
<feature type="transmembrane region" description="Helical" evidence="6">
    <location>
        <begin position="463"/>
        <end position="482"/>
    </location>
</feature>
<feature type="transmembrane region" description="Helical" evidence="6">
    <location>
        <begin position="438"/>
        <end position="457"/>
    </location>
</feature>
<dbReference type="AlphaFoldDB" id="A0A852TTK6"/>
<feature type="transmembrane region" description="Helical" evidence="6">
    <location>
        <begin position="328"/>
        <end position="353"/>
    </location>
</feature>
<protein>
    <submittedName>
        <fullName evidence="7">APA family basic amino acid/polyamine antiporter</fullName>
    </submittedName>
</protein>
<keyword evidence="2 6" id="KW-0812">Transmembrane</keyword>
<feature type="transmembrane region" description="Helical" evidence="6">
    <location>
        <begin position="131"/>
        <end position="155"/>
    </location>
</feature>
<gene>
    <name evidence="7" type="ORF">HDA32_001203</name>
</gene>
<feature type="transmembrane region" description="Helical" evidence="6">
    <location>
        <begin position="61"/>
        <end position="82"/>
    </location>
</feature>
<feature type="transmembrane region" description="Helical" evidence="6">
    <location>
        <begin position="241"/>
        <end position="263"/>
    </location>
</feature>
<dbReference type="Proteomes" id="UP000589036">
    <property type="component" value="Unassembled WGS sequence"/>
</dbReference>
<evidence type="ECO:0000256" key="5">
    <source>
        <dbReference type="SAM" id="MobiDB-lite"/>
    </source>
</evidence>
<keyword evidence="8" id="KW-1185">Reference proteome</keyword>
<evidence type="ECO:0000256" key="2">
    <source>
        <dbReference type="ARBA" id="ARBA00022692"/>
    </source>
</evidence>
<feature type="transmembrane region" description="Helical" evidence="6">
    <location>
        <begin position="185"/>
        <end position="203"/>
    </location>
</feature>
<dbReference type="Pfam" id="PF13520">
    <property type="entry name" value="AA_permease_2"/>
    <property type="match status" value="1"/>
</dbReference>
<evidence type="ECO:0000256" key="1">
    <source>
        <dbReference type="ARBA" id="ARBA00004141"/>
    </source>
</evidence>
<feature type="transmembrane region" description="Helical" evidence="6">
    <location>
        <begin position="383"/>
        <end position="401"/>
    </location>
</feature>
<comment type="caution">
    <text evidence="7">The sequence shown here is derived from an EMBL/GenBank/DDBJ whole genome shotgun (WGS) entry which is preliminary data.</text>
</comment>
<dbReference type="PANTHER" id="PTHR43243">
    <property type="entry name" value="INNER MEMBRANE TRANSPORTER YGJI-RELATED"/>
    <property type="match status" value="1"/>
</dbReference>
<dbReference type="GO" id="GO:0016020">
    <property type="term" value="C:membrane"/>
    <property type="evidence" value="ECO:0007669"/>
    <property type="project" value="UniProtKB-SubCell"/>
</dbReference>
<dbReference type="EMBL" id="JACCCC010000001">
    <property type="protein sequence ID" value="NYE46083.1"/>
    <property type="molecule type" value="Genomic_DNA"/>
</dbReference>
<sequence>MEQHGTSEAPPGPAGQGARPATAAPRLAERLTRRKPVGALVEESGEGEGGRLRRSLGLGQLTAISIGATLGTGIFVVLGEAVPMAGPAVVLAFVLAGLTALFSALAYAELAGMIPASGSSYSYTYATLGEIVAWACGWCLMLEYGVSVAAVAVGWGQYLNELLSLTIGLTIPAALSQPPGDGGVVNLPAAAVVLLAMVALLGGAKESAWINSVMVVIKVGTLVLFCAVAFTAIDAGNYSPFMPLGIAGVSAAGASLFFSYIGFDAASTAGEEARNPQRDLPRAIILSLVVVTALYCLVALAAVGAVPWQDFAGTDATLSYVLETVTGGWVWSVVLSIGAVIAISSVVLVVLYGQTRILFTMSRDGLVPRIFSRIDPRSRTPRANTLIVSAFIALLAALIPLGHLADATSIGALFAFGLVNVAVLVLRRTRPELPRTFRVPFSPVLPILGVLSCGYLMVSLSLVTWLTFAAWMLAGLALYLGYGMRRSRLEPGTARETRP</sequence>
<proteinExistence type="predicted"/>
<feature type="transmembrane region" description="Helical" evidence="6">
    <location>
        <begin position="88"/>
        <end position="110"/>
    </location>
</feature>
<feature type="transmembrane region" description="Helical" evidence="6">
    <location>
        <begin position="407"/>
        <end position="426"/>
    </location>
</feature>
<keyword evidence="3 6" id="KW-1133">Transmembrane helix</keyword>
<dbReference type="PANTHER" id="PTHR43243:SF24">
    <property type="entry name" value="CATIONIC AMINO ACID TRANSPORT INTEGRAL MEMBRANE PROTEIN ROCE-RELATED"/>
    <property type="match status" value="1"/>
</dbReference>
<evidence type="ECO:0000256" key="3">
    <source>
        <dbReference type="ARBA" id="ARBA00022989"/>
    </source>
</evidence>
<comment type="subcellular location">
    <subcellularLocation>
        <location evidence="1">Membrane</location>
        <topology evidence="1">Multi-pass membrane protein</topology>
    </subcellularLocation>
</comment>